<dbReference type="InterPro" id="IPR029063">
    <property type="entry name" value="SAM-dependent_MTases_sf"/>
</dbReference>
<evidence type="ECO:0000256" key="7">
    <source>
        <dbReference type="ARBA" id="ARBA00022691"/>
    </source>
</evidence>
<dbReference type="Proteomes" id="UP001257914">
    <property type="component" value="Unassembled WGS sequence"/>
</dbReference>
<comment type="function">
    <text evidence="1 9">Specifically methylates the guanine in position 966 of 16S rRNA in the assembled 30S particle.</text>
</comment>
<comment type="catalytic activity">
    <reaction evidence="8 9">
        <text>guanosine(966) in 16S rRNA + S-adenosyl-L-methionine = N(2)-methylguanosine(966) in 16S rRNA + S-adenosyl-L-homocysteine + H(+)</text>
        <dbReference type="Rhea" id="RHEA:23548"/>
        <dbReference type="Rhea" id="RHEA-COMP:10211"/>
        <dbReference type="Rhea" id="RHEA-COMP:10212"/>
        <dbReference type="ChEBI" id="CHEBI:15378"/>
        <dbReference type="ChEBI" id="CHEBI:57856"/>
        <dbReference type="ChEBI" id="CHEBI:59789"/>
        <dbReference type="ChEBI" id="CHEBI:74269"/>
        <dbReference type="ChEBI" id="CHEBI:74481"/>
        <dbReference type="EC" id="2.1.1.171"/>
    </reaction>
</comment>
<dbReference type="SUPFAM" id="SSF53335">
    <property type="entry name" value="S-adenosyl-L-methionine-dependent methyltransferases"/>
    <property type="match status" value="1"/>
</dbReference>
<comment type="similarity">
    <text evidence="2 9">Belongs to the methyltransferase superfamily. RsmD family.</text>
</comment>
<evidence type="ECO:0000256" key="4">
    <source>
        <dbReference type="ARBA" id="ARBA00013682"/>
    </source>
</evidence>
<dbReference type="EC" id="2.1.1.171" evidence="3 9"/>
<evidence type="ECO:0000313" key="11">
    <source>
        <dbReference type="Proteomes" id="UP001257914"/>
    </source>
</evidence>
<evidence type="ECO:0000313" key="10">
    <source>
        <dbReference type="EMBL" id="MDU0113588.1"/>
    </source>
</evidence>
<evidence type="ECO:0000256" key="3">
    <source>
        <dbReference type="ARBA" id="ARBA00012141"/>
    </source>
</evidence>
<dbReference type="PROSITE" id="PS00092">
    <property type="entry name" value="N6_MTASE"/>
    <property type="match status" value="1"/>
</dbReference>
<comment type="caution">
    <text evidence="10">The sequence shown here is derived from an EMBL/GenBank/DDBJ whole genome shotgun (WGS) entry which is preliminary data.</text>
</comment>
<keyword evidence="7 9" id="KW-0949">S-adenosyl-L-methionine</keyword>
<dbReference type="PIRSF" id="PIRSF004553">
    <property type="entry name" value="CHP00095"/>
    <property type="match status" value="1"/>
</dbReference>
<dbReference type="CDD" id="cd02440">
    <property type="entry name" value="AdoMet_MTases"/>
    <property type="match status" value="1"/>
</dbReference>
<organism evidence="10 11">
    <name type="scientific">Psychrosphaera aquimarina</name>
    <dbReference type="NCBI Taxonomy" id="2044854"/>
    <lineage>
        <taxon>Bacteria</taxon>
        <taxon>Pseudomonadati</taxon>
        <taxon>Pseudomonadota</taxon>
        <taxon>Gammaproteobacteria</taxon>
        <taxon>Alteromonadales</taxon>
        <taxon>Pseudoalteromonadaceae</taxon>
        <taxon>Psychrosphaera</taxon>
    </lineage>
</organism>
<keyword evidence="6 9" id="KW-0808">Transferase</keyword>
<keyword evidence="5 9" id="KW-0489">Methyltransferase</keyword>
<evidence type="ECO:0000256" key="1">
    <source>
        <dbReference type="ARBA" id="ARBA00002649"/>
    </source>
</evidence>
<dbReference type="PANTHER" id="PTHR43542:SF1">
    <property type="entry name" value="METHYLTRANSFERASE"/>
    <property type="match status" value="1"/>
</dbReference>
<evidence type="ECO:0000256" key="5">
    <source>
        <dbReference type="ARBA" id="ARBA00022603"/>
    </source>
</evidence>
<keyword evidence="9" id="KW-0698">rRNA processing</keyword>
<dbReference type="InterPro" id="IPR002052">
    <property type="entry name" value="DNA_methylase_N6_adenine_CS"/>
</dbReference>
<dbReference type="NCBIfam" id="TIGR00095">
    <property type="entry name" value="16S rRNA (guanine(966)-N(2))-methyltransferase RsmD"/>
    <property type="match status" value="1"/>
</dbReference>
<name>A0ABU3R2P5_9GAMM</name>
<sequence length="207" mass="23181">MRSTPKFKNKTKATNKASTQTGEIRIIGGQWRGRKLKVHDKEGLRPTTDRLKETVFNWLMMDVRQSNVLDCFAGAGSLGFEAASRSANSVTCIEKNKQAANQLKNNVTILNAGQNINVIQADFFTAVQTLKTQFDLVFIDPPFHKDMVQSCIKALFDNQIITSGSLLYLEQEANNHYDLMASEFAEQFSLKKEKIAGQVSAQLFEVV</sequence>
<dbReference type="InterPro" id="IPR004398">
    <property type="entry name" value="RNA_MeTrfase_RsmD"/>
</dbReference>
<accession>A0ABU3R2P5</accession>
<proteinExistence type="inferred from homology"/>
<evidence type="ECO:0000256" key="2">
    <source>
        <dbReference type="ARBA" id="ARBA00005269"/>
    </source>
</evidence>
<keyword evidence="11" id="KW-1185">Reference proteome</keyword>
<dbReference type="Gene3D" id="3.40.50.150">
    <property type="entry name" value="Vaccinia Virus protein VP39"/>
    <property type="match status" value="1"/>
</dbReference>
<evidence type="ECO:0000256" key="9">
    <source>
        <dbReference type="PIRNR" id="PIRNR004553"/>
    </source>
</evidence>
<dbReference type="Pfam" id="PF03602">
    <property type="entry name" value="Cons_hypoth95"/>
    <property type="match status" value="1"/>
</dbReference>
<protein>
    <recommendedName>
        <fullName evidence="4 9">Ribosomal RNA small subunit methyltransferase D</fullName>
        <ecNumber evidence="3 9">2.1.1.171</ecNumber>
    </recommendedName>
</protein>
<reference evidence="10 11" key="1">
    <citation type="submission" date="2023-10" db="EMBL/GenBank/DDBJ databases">
        <title>Psychrosphaera aquimaarina strain SW33 isolated from seawater.</title>
        <authorList>
            <person name="Bayburt H."/>
            <person name="Kim J.M."/>
            <person name="Choi B.J."/>
            <person name="Jeon C.O."/>
        </authorList>
    </citation>
    <scope>NUCLEOTIDE SEQUENCE [LARGE SCALE GENOMIC DNA]</scope>
    <source>
        <strain evidence="10 11">KCTC 52743</strain>
    </source>
</reference>
<evidence type="ECO:0000256" key="8">
    <source>
        <dbReference type="ARBA" id="ARBA00048326"/>
    </source>
</evidence>
<dbReference type="RefSeq" id="WP_315947217.1">
    <property type="nucleotide sequence ID" value="NZ_JAWCUA010000009.1"/>
</dbReference>
<gene>
    <name evidence="10" type="primary">rsmD</name>
    <name evidence="10" type="ORF">RT723_11390</name>
</gene>
<evidence type="ECO:0000256" key="6">
    <source>
        <dbReference type="ARBA" id="ARBA00022679"/>
    </source>
</evidence>
<dbReference type="GO" id="GO:0052913">
    <property type="term" value="F:16S rRNA (guanine(966)-N(2))-methyltransferase activity"/>
    <property type="evidence" value="ECO:0007669"/>
    <property type="project" value="UniProtKB-EC"/>
</dbReference>
<dbReference type="PANTHER" id="PTHR43542">
    <property type="entry name" value="METHYLTRANSFERASE"/>
    <property type="match status" value="1"/>
</dbReference>
<dbReference type="EMBL" id="JAWCUA010000009">
    <property type="protein sequence ID" value="MDU0113588.1"/>
    <property type="molecule type" value="Genomic_DNA"/>
</dbReference>